<dbReference type="EMBL" id="JAAKZZ010000237">
    <property type="protein sequence ID" value="NGO70836.1"/>
    <property type="molecule type" value="Genomic_DNA"/>
</dbReference>
<feature type="region of interest" description="Disordered" evidence="1">
    <location>
        <begin position="74"/>
        <end position="98"/>
    </location>
</feature>
<evidence type="ECO:0000256" key="1">
    <source>
        <dbReference type="SAM" id="MobiDB-lite"/>
    </source>
</evidence>
<dbReference type="RefSeq" id="WP_165300489.1">
    <property type="nucleotide sequence ID" value="NZ_JAAKZZ010000237.1"/>
</dbReference>
<keyword evidence="3" id="KW-1185">Reference proteome</keyword>
<evidence type="ECO:0000313" key="2">
    <source>
        <dbReference type="EMBL" id="NGO70836.1"/>
    </source>
</evidence>
<protein>
    <submittedName>
        <fullName evidence="2">Uncharacterized protein</fullName>
    </submittedName>
</protein>
<dbReference type="AlphaFoldDB" id="A0A6G4WZX0"/>
<reference evidence="2 3" key="1">
    <citation type="submission" date="2020-02" db="EMBL/GenBank/DDBJ databases">
        <title>Whole-genome analyses of novel actinobacteria.</title>
        <authorList>
            <person name="Sahin N."/>
            <person name="Tatar D."/>
        </authorList>
    </citation>
    <scope>NUCLEOTIDE SEQUENCE [LARGE SCALE GENOMIC DNA]</scope>
    <source>
        <strain evidence="2 3">SB3404</strain>
    </source>
</reference>
<gene>
    <name evidence="2" type="ORF">G5C65_21255</name>
</gene>
<evidence type="ECO:0000313" key="3">
    <source>
        <dbReference type="Proteomes" id="UP000477722"/>
    </source>
</evidence>
<comment type="caution">
    <text evidence="2">The sequence shown here is derived from an EMBL/GenBank/DDBJ whole genome shotgun (WGS) entry which is preliminary data.</text>
</comment>
<feature type="region of interest" description="Disordered" evidence="1">
    <location>
        <begin position="1"/>
        <end position="26"/>
    </location>
</feature>
<organism evidence="2 3">
    <name type="scientific">Streptomyces boncukensis</name>
    <dbReference type="NCBI Taxonomy" id="2711219"/>
    <lineage>
        <taxon>Bacteria</taxon>
        <taxon>Bacillati</taxon>
        <taxon>Actinomycetota</taxon>
        <taxon>Actinomycetes</taxon>
        <taxon>Kitasatosporales</taxon>
        <taxon>Streptomycetaceae</taxon>
        <taxon>Streptomyces</taxon>
    </lineage>
</organism>
<proteinExistence type="predicted"/>
<name>A0A6G4WZX0_9ACTN</name>
<accession>A0A6G4WZX0</accession>
<dbReference type="Proteomes" id="UP000477722">
    <property type="component" value="Unassembled WGS sequence"/>
</dbReference>
<sequence>MTDDPALNPTHRGLRVSRVPGKSVHRDPHGRYAIPLWLQRDVRFDTDLTLQLTPAEAELLHAQLCFALDAVPEPVTTSPEQTPDCRNPQHGRTEVRWP</sequence>